<accession>A0A2K2FWZ5</accession>
<proteinExistence type="predicted"/>
<evidence type="ECO:0000259" key="1">
    <source>
        <dbReference type="Pfam" id="PF07110"/>
    </source>
</evidence>
<feature type="domain" description="EthD" evidence="1">
    <location>
        <begin position="12"/>
        <end position="101"/>
    </location>
</feature>
<dbReference type="EMBL" id="LYMM01000051">
    <property type="protein sequence ID" value="PNU03317.1"/>
    <property type="molecule type" value="Genomic_DNA"/>
</dbReference>
<name>A0A2K2FWZ5_9SPHN</name>
<sequence length="128" mass="14609">MTVTVITLLKRREGMSVAHFRAYYESSHRLIGEKVLAGYATRYVRRFLSPMDGAEQSFDYDVVMEIDFPNDAARIACFTALADPETQAMIGEDEEKLFDRSRIRAFTVTECESAMAPLMTHHRSTIHP</sequence>
<organism evidence="2 3">
    <name type="scientific">Novosphingobium guangzhouense</name>
    <dbReference type="NCBI Taxonomy" id="1850347"/>
    <lineage>
        <taxon>Bacteria</taxon>
        <taxon>Pseudomonadati</taxon>
        <taxon>Pseudomonadota</taxon>
        <taxon>Alphaproteobacteria</taxon>
        <taxon>Sphingomonadales</taxon>
        <taxon>Sphingomonadaceae</taxon>
        <taxon>Novosphingobium</taxon>
    </lineage>
</organism>
<dbReference type="Proteomes" id="UP000236327">
    <property type="component" value="Unassembled WGS sequence"/>
</dbReference>
<dbReference type="AlphaFoldDB" id="A0A2K2FWZ5"/>
<dbReference type="OrthoDB" id="2613214at2"/>
<dbReference type="Pfam" id="PF07110">
    <property type="entry name" value="EthD"/>
    <property type="match status" value="1"/>
</dbReference>
<dbReference type="Gene3D" id="3.30.70.100">
    <property type="match status" value="1"/>
</dbReference>
<evidence type="ECO:0000313" key="3">
    <source>
        <dbReference type="Proteomes" id="UP000236327"/>
    </source>
</evidence>
<dbReference type="InterPro" id="IPR009799">
    <property type="entry name" value="EthD_dom"/>
</dbReference>
<dbReference type="GO" id="GO:0016491">
    <property type="term" value="F:oxidoreductase activity"/>
    <property type="evidence" value="ECO:0007669"/>
    <property type="project" value="InterPro"/>
</dbReference>
<protein>
    <recommendedName>
        <fullName evidence="1">EthD domain-containing protein</fullName>
    </recommendedName>
</protein>
<gene>
    <name evidence="2" type="ORF">A8V01_06180</name>
</gene>
<keyword evidence="3" id="KW-1185">Reference proteome</keyword>
<reference evidence="2 3" key="1">
    <citation type="submission" date="2016-05" db="EMBL/GenBank/DDBJ databases">
        <title>Complete genome sequence of Novosphingobium guangzhouense SA925(T).</title>
        <authorList>
            <person name="Sha S."/>
        </authorList>
    </citation>
    <scope>NUCLEOTIDE SEQUENCE [LARGE SCALE GENOMIC DNA]</scope>
    <source>
        <strain evidence="2 3">SA925</strain>
    </source>
</reference>
<comment type="caution">
    <text evidence="2">The sequence shown here is derived from an EMBL/GenBank/DDBJ whole genome shotgun (WGS) entry which is preliminary data.</text>
</comment>
<dbReference type="SUPFAM" id="SSF54909">
    <property type="entry name" value="Dimeric alpha+beta barrel"/>
    <property type="match status" value="1"/>
</dbReference>
<dbReference type="InterPro" id="IPR011008">
    <property type="entry name" value="Dimeric_a/b-barrel"/>
</dbReference>
<evidence type="ECO:0000313" key="2">
    <source>
        <dbReference type="EMBL" id="PNU03317.1"/>
    </source>
</evidence>
<dbReference type="RefSeq" id="WP_103097629.1">
    <property type="nucleotide sequence ID" value="NZ_LYMM01000051.1"/>
</dbReference>